<protein>
    <submittedName>
        <fullName evidence="1">Uncharacterized protein</fullName>
    </submittedName>
</protein>
<proteinExistence type="predicted"/>
<reference evidence="2" key="1">
    <citation type="submission" date="2019-02" db="EMBL/GenBank/DDBJ databases">
        <title>Deep-cultivation of Planctomycetes and their phenomic and genomic characterization uncovers novel biology.</title>
        <authorList>
            <person name="Wiegand S."/>
            <person name="Jogler M."/>
            <person name="Boedeker C."/>
            <person name="Pinto D."/>
            <person name="Vollmers J."/>
            <person name="Rivas-Marin E."/>
            <person name="Kohn T."/>
            <person name="Peeters S.H."/>
            <person name="Heuer A."/>
            <person name="Rast P."/>
            <person name="Oberbeckmann S."/>
            <person name="Bunk B."/>
            <person name="Jeske O."/>
            <person name="Meyerdierks A."/>
            <person name="Storesund J.E."/>
            <person name="Kallscheuer N."/>
            <person name="Luecker S."/>
            <person name="Lage O.M."/>
            <person name="Pohl T."/>
            <person name="Merkel B.J."/>
            <person name="Hornburger P."/>
            <person name="Mueller R.-W."/>
            <person name="Bruemmer F."/>
            <person name="Labrenz M."/>
            <person name="Spormann A.M."/>
            <person name="Op den Camp H."/>
            <person name="Overmann J."/>
            <person name="Amann R."/>
            <person name="Jetten M.S.M."/>
            <person name="Mascher T."/>
            <person name="Medema M.H."/>
            <person name="Devos D.P."/>
            <person name="Kaster A.-K."/>
            <person name="Ovreas L."/>
            <person name="Rohde M."/>
            <person name="Galperin M.Y."/>
            <person name="Jogler C."/>
        </authorList>
    </citation>
    <scope>NUCLEOTIDE SEQUENCE [LARGE SCALE GENOMIC DNA]</scope>
    <source>
        <strain evidence="2">Pan97</strain>
    </source>
</reference>
<dbReference type="EMBL" id="CP036289">
    <property type="protein sequence ID" value="QDU75778.1"/>
    <property type="molecule type" value="Genomic_DNA"/>
</dbReference>
<dbReference type="KEGG" id="bvo:Pan97_28200"/>
<dbReference type="AlphaFoldDB" id="A0A518C974"/>
<evidence type="ECO:0000313" key="1">
    <source>
        <dbReference type="EMBL" id="QDU75778.1"/>
    </source>
</evidence>
<organism evidence="1 2">
    <name type="scientific">Bremerella volcania</name>
    <dbReference type="NCBI Taxonomy" id="2527984"/>
    <lineage>
        <taxon>Bacteria</taxon>
        <taxon>Pseudomonadati</taxon>
        <taxon>Planctomycetota</taxon>
        <taxon>Planctomycetia</taxon>
        <taxon>Pirellulales</taxon>
        <taxon>Pirellulaceae</taxon>
        <taxon>Bremerella</taxon>
    </lineage>
</organism>
<accession>A0A518C974</accession>
<dbReference type="Proteomes" id="UP000318626">
    <property type="component" value="Chromosome"/>
</dbReference>
<name>A0A518C974_9BACT</name>
<sequence length="62" mass="6915">MAFKGKIPNNMSKIRLTCVNWECKLISFKCSRVDKTTELHIFAAESSLLCLVLALKLTPSDG</sequence>
<evidence type="ECO:0000313" key="2">
    <source>
        <dbReference type="Proteomes" id="UP000318626"/>
    </source>
</evidence>
<keyword evidence="2" id="KW-1185">Reference proteome</keyword>
<gene>
    <name evidence="1" type="ORF">Pan97_28200</name>
</gene>